<protein>
    <recommendedName>
        <fullName evidence="15">Papilin</fullName>
    </recommendedName>
</protein>
<feature type="domain" description="BPTI/Kunitz inhibitor" evidence="10">
    <location>
        <begin position="981"/>
        <end position="1031"/>
    </location>
</feature>
<dbReference type="InterPro" id="IPR020901">
    <property type="entry name" value="Prtase_inh_Kunz-CS"/>
</dbReference>
<evidence type="ECO:0008006" key="15">
    <source>
        <dbReference type="Google" id="ProtNLM"/>
    </source>
</evidence>
<feature type="domain" description="WAP" evidence="12">
    <location>
        <begin position="1232"/>
        <end position="1279"/>
    </location>
</feature>
<accession>A0AAD9KGA0</accession>
<dbReference type="GO" id="GO:0005576">
    <property type="term" value="C:extracellular region"/>
    <property type="evidence" value="ECO:0007669"/>
    <property type="project" value="UniProtKB-SubCell"/>
</dbReference>
<evidence type="ECO:0000313" key="14">
    <source>
        <dbReference type="Proteomes" id="UP001208570"/>
    </source>
</evidence>
<feature type="transmembrane region" description="Helical" evidence="8">
    <location>
        <begin position="1283"/>
        <end position="1307"/>
    </location>
</feature>
<dbReference type="InterPro" id="IPR050098">
    <property type="entry name" value="TFPI/VKTCI-like"/>
</dbReference>
<name>A0AAD9KGA0_9ANNE</name>
<keyword evidence="8" id="KW-0472">Membrane</keyword>
<evidence type="ECO:0000256" key="3">
    <source>
        <dbReference type="ARBA" id="ARBA00022525"/>
    </source>
</evidence>
<dbReference type="GO" id="GO:0004867">
    <property type="term" value="F:serine-type endopeptidase inhibitor activity"/>
    <property type="evidence" value="ECO:0007669"/>
    <property type="project" value="UniProtKB-KW"/>
</dbReference>
<dbReference type="PROSITE" id="PS51252">
    <property type="entry name" value="ANTISTASIN"/>
    <property type="match status" value="1"/>
</dbReference>
<dbReference type="PANTHER" id="PTHR10083">
    <property type="entry name" value="KUNITZ-TYPE PROTEASE INHIBITOR-RELATED"/>
    <property type="match status" value="1"/>
</dbReference>
<evidence type="ECO:0000256" key="6">
    <source>
        <dbReference type="ARBA" id="ARBA00023157"/>
    </source>
</evidence>
<dbReference type="Gene3D" id="4.10.75.10">
    <property type="entry name" value="Elafin-like"/>
    <property type="match status" value="1"/>
</dbReference>
<evidence type="ECO:0000256" key="4">
    <source>
        <dbReference type="ARBA" id="ARBA00022690"/>
    </source>
</evidence>
<feature type="compositionally biased region" description="Basic and acidic residues" evidence="7">
    <location>
        <begin position="27"/>
        <end position="37"/>
    </location>
</feature>
<feature type="domain" description="BPTI/Kunitz inhibitor" evidence="10">
    <location>
        <begin position="858"/>
        <end position="909"/>
    </location>
</feature>
<feature type="chain" id="PRO_5042293912" description="Papilin" evidence="9">
    <location>
        <begin position="22"/>
        <end position="1343"/>
    </location>
</feature>
<dbReference type="PRINTS" id="PR00759">
    <property type="entry name" value="BASICPTASE"/>
</dbReference>
<dbReference type="InterPro" id="IPR004094">
    <property type="entry name" value="Antistasin-like"/>
</dbReference>
<feature type="domain" description="BPTI/Kunitz inhibitor" evidence="10">
    <location>
        <begin position="921"/>
        <end position="971"/>
    </location>
</feature>
<dbReference type="FunFam" id="4.10.410.10:FF:000004">
    <property type="entry name" value="Tissue factor pathway inhibitor"/>
    <property type="match status" value="1"/>
</dbReference>
<feature type="domain" description="BPTI/Kunitz inhibitor" evidence="10">
    <location>
        <begin position="492"/>
        <end position="542"/>
    </location>
</feature>
<dbReference type="SUPFAM" id="SSF57256">
    <property type="entry name" value="Elafin-like"/>
    <property type="match status" value="1"/>
</dbReference>
<dbReference type="SUPFAM" id="SSF57362">
    <property type="entry name" value="BPTI-like"/>
    <property type="match status" value="12"/>
</dbReference>
<proteinExistence type="inferred from homology"/>
<dbReference type="Pfam" id="PF00014">
    <property type="entry name" value="Kunitz_BPTI"/>
    <property type="match status" value="12"/>
</dbReference>
<feature type="signal peptide" evidence="9">
    <location>
        <begin position="1"/>
        <end position="21"/>
    </location>
</feature>
<keyword evidence="3" id="KW-0964">Secreted</keyword>
<dbReference type="CDD" id="cd00109">
    <property type="entry name" value="Kunitz-type"/>
    <property type="match status" value="11"/>
</dbReference>
<dbReference type="InterPro" id="IPR008197">
    <property type="entry name" value="WAP_dom"/>
</dbReference>
<dbReference type="Pfam" id="PF02822">
    <property type="entry name" value="Antistasin"/>
    <property type="match status" value="1"/>
</dbReference>
<organism evidence="13 14">
    <name type="scientific">Paralvinella palmiformis</name>
    <dbReference type="NCBI Taxonomy" id="53620"/>
    <lineage>
        <taxon>Eukaryota</taxon>
        <taxon>Metazoa</taxon>
        <taxon>Spiralia</taxon>
        <taxon>Lophotrochozoa</taxon>
        <taxon>Annelida</taxon>
        <taxon>Polychaeta</taxon>
        <taxon>Sedentaria</taxon>
        <taxon>Canalipalpata</taxon>
        <taxon>Terebellida</taxon>
        <taxon>Terebelliformia</taxon>
        <taxon>Alvinellidae</taxon>
        <taxon>Paralvinella</taxon>
    </lineage>
</organism>
<feature type="domain" description="BPTI/Kunitz inhibitor" evidence="10">
    <location>
        <begin position="548"/>
        <end position="598"/>
    </location>
</feature>
<feature type="domain" description="BPTI/Kunitz inhibitor" evidence="10">
    <location>
        <begin position="617"/>
        <end position="667"/>
    </location>
</feature>
<dbReference type="InterPro" id="IPR036880">
    <property type="entry name" value="Kunitz_BPTI_sf"/>
</dbReference>
<dbReference type="EMBL" id="JAODUP010000001">
    <property type="protein sequence ID" value="KAK2170654.1"/>
    <property type="molecule type" value="Genomic_DNA"/>
</dbReference>
<evidence type="ECO:0000259" key="12">
    <source>
        <dbReference type="PROSITE" id="PS51390"/>
    </source>
</evidence>
<dbReference type="InterPro" id="IPR002223">
    <property type="entry name" value="Kunitz_BPTI"/>
</dbReference>
<dbReference type="InterPro" id="IPR036645">
    <property type="entry name" value="Elafin-like_sf"/>
</dbReference>
<feature type="compositionally biased region" description="Basic and acidic residues" evidence="7">
    <location>
        <begin position="227"/>
        <end position="236"/>
    </location>
</feature>
<dbReference type="FunFam" id="4.10.410.10:FF:000020">
    <property type="entry name" value="Collagen, type VI, alpha 3"/>
    <property type="match status" value="8"/>
</dbReference>
<dbReference type="Proteomes" id="UP001208570">
    <property type="component" value="Unassembled WGS sequence"/>
</dbReference>
<feature type="region of interest" description="Disordered" evidence="7">
    <location>
        <begin position="27"/>
        <end position="55"/>
    </location>
</feature>
<dbReference type="InterPro" id="IPR011061">
    <property type="entry name" value="Hirudin/antistatin"/>
</dbReference>
<evidence type="ECO:0000256" key="9">
    <source>
        <dbReference type="SAM" id="SignalP"/>
    </source>
</evidence>
<sequence>MRLCCAIFGVIVLGFGVSCDATELRTSRTGRLREGHRSANFGESSRPEDGNPEISSYRGIDEFTGKEDVRIEHSHHHGNYRYTGKHHGTHPHKGQGHHRSYRQHHRQHRLTAIERIRNRNIRKQYFQDIPINQDSLRRYDELALYRKMTEKADFRKADRFEQLYQSDAAVMDPSKSDFDYYDYFLYPLYREHESEGQDLELKDADFEMVNSDLAQQQVRGHSGGIQPDDRSPETFGHRVLSTSEGHTRKDGDVTETERRQNDKASPTSYKHPDYPDFDFPLPESLPEYKEYDYYPVLSTPESGEGVAREAGRNHKLGDALVYSPDVCSLPMDIGPCDQSVIRYYYDNYLHSCQRMVFGGCQGNGNKFETLEECDKVCGGARPPAVRTTVTTVTEREHPVDKCHQPMDSGPCLQSLVRWYYDAQTHTCRRFEYGGCEGNRNRFLTVEHCINECGDGTNVVVPMTPRYRTPSTAIEVTTPTTTTAREENARDICSLPYNTGPCYAYRSQWYYDSERQACRQFLYGGCAGNDNRFQTRADCELACSATDICSLPQETGPCQAYFEMWYYDETDSSCVPFIYGGCGGNENRFNSKAECEATCKVNVAPPQTGLPQSGLDVCAQKADSGPCRLTNTRYHYDMERGRCVRFTYGGCQGNENNFVSKRECEASCSVQEICQLPKEVGSCDGEKTRFYYNAASQKCELFKYSGCQGNANRFKSLDNCQQVCGQKIEQPATVQPVVPETTARVPLVDVSGDASICSLPKDPGPCRGYNPVWYFEPVTRTCRRFLYGGCQGNDNRFDSREKCQERCLSAKPAMTTAVLTTTTTQQTVVDTEDNLENILIPGSSGAELPTDDDTDFDMCMEEKDEGDYCTGWEIKWHFDPQSARCLQFYYGGCKGNANRFTTEEDCLKTCVDIQHITSEENCYLPPSKGPCFAEQQRWYYDNINGECRDFIYGGCQGNGNRFPTKEKCEMVCKLAQKEPDLCSQPKLVGPCQAFAPRYYFDKSSGRCQSFQFGGCQGNKNNFETEKDCYKSCSDHMVEEDTEKTKDDCTLPKEPGPCQADFTRFFFDQETGLCRPFIYGGCQGNGNNFETQIECYRTCARNEKKIKEAQIYAPGDCYDPDDTGSCDDAVTRWYFDHNKGDCKAFYYSGCGGNGNNFLHYEDCVAFCSRISETCGVLQCNLDCPFGFSRGADGCPICECQDPCLTYQCPADEECHQEHTTCGREPCKPKLVCKPKPKSGECPKFVADELASCANECHEDVDCRGDAKCCYNGCGMMCVVPYVPDIAVVVVIVVVVVNVALFMLCINLGLTVERPGYCPTLHVSSEFDQSMCNLTCRYDDDCPGRH</sequence>
<reference evidence="13" key="1">
    <citation type="journal article" date="2023" name="Mol. Biol. Evol.">
        <title>Third-Generation Sequencing Reveals the Adaptive Role of the Epigenome in Three Deep-Sea Polychaetes.</title>
        <authorList>
            <person name="Perez M."/>
            <person name="Aroh O."/>
            <person name="Sun Y."/>
            <person name="Lan Y."/>
            <person name="Juniper S.K."/>
            <person name="Young C.R."/>
            <person name="Angers B."/>
            <person name="Qian P.Y."/>
        </authorList>
    </citation>
    <scope>NUCLEOTIDE SEQUENCE</scope>
    <source>
        <strain evidence="13">P08H-3</strain>
    </source>
</reference>
<dbReference type="Pfam" id="PF00095">
    <property type="entry name" value="WAP"/>
    <property type="match status" value="1"/>
</dbReference>
<feature type="domain" description="BPTI/Kunitz inhibitor" evidence="10">
    <location>
        <begin position="327"/>
        <end position="377"/>
    </location>
</feature>
<feature type="domain" description="BPTI/Kunitz inhibitor" evidence="10">
    <location>
        <begin position="756"/>
        <end position="806"/>
    </location>
</feature>
<evidence type="ECO:0000256" key="7">
    <source>
        <dbReference type="SAM" id="MobiDB-lite"/>
    </source>
</evidence>
<dbReference type="PROSITE" id="PS00280">
    <property type="entry name" value="BPTI_KUNITZ_1"/>
    <property type="match status" value="7"/>
</dbReference>
<feature type="region of interest" description="Disordered" evidence="7">
    <location>
        <begin position="216"/>
        <end position="276"/>
    </location>
</feature>
<keyword evidence="6" id="KW-1015">Disulfide bond</keyword>
<dbReference type="PROSITE" id="PS50279">
    <property type="entry name" value="BPTI_KUNITZ_2"/>
    <property type="match status" value="12"/>
</dbReference>
<evidence type="ECO:0000259" key="11">
    <source>
        <dbReference type="PROSITE" id="PS51252"/>
    </source>
</evidence>
<feature type="domain" description="BPTI/Kunitz inhibitor" evidence="10">
    <location>
        <begin position="673"/>
        <end position="723"/>
    </location>
</feature>
<keyword evidence="9" id="KW-0732">Signal</keyword>
<feature type="domain" description="Antistasin-like" evidence="11">
    <location>
        <begin position="1172"/>
        <end position="1197"/>
    </location>
</feature>
<comment type="subcellular location">
    <subcellularLocation>
        <location evidence="1">Secreted</location>
    </subcellularLocation>
</comment>
<evidence type="ECO:0000256" key="2">
    <source>
        <dbReference type="ARBA" id="ARBA00008768"/>
    </source>
</evidence>
<feature type="domain" description="BPTI/Kunitz inhibitor" evidence="10">
    <location>
        <begin position="1047"/>
        <end position="1097"/>
    </location>
</feature>
<feature type="region of interest" description="Disordered" evidence="7">
    <location>
        <begin position="79"/>
        <end position="102"/>
    </location>
</feature>
<comment type="caution">
    <text evidence="13">The sequence shown here is derived from an EMBL/GenBank/DDBJ whole genome shotgun (WGS) entry which is preliminary data.</text>
</comment>
<feature type="domain" description="BPTI/Kunitz inhibitor" evidence="10">
    <location>
        <begin position="1115"/>
        <end position="1165"/>
    </location>
</feature>
<evidence type="ECO:0000256" key="1">
    <source>
        <dbReference type="ARBA" id="ARBA00004613"/>
    </source>
</evidence>
<keyword evidence="14" id="KW-1185">Reference proteome</keyword>
<comment type="similarity">
    <text evidence="2">Belongs to the protease inhibitor I15 (antistasin) family.</text>
</comment>
<feature type="compositionally biased region" description="Basic and acidic residues" evidence="7">
    <location>
        <begin position="245"/>
        <end position="262"/>
    </location>
</feature>
<keyword evidence="8" id="KW-1133">Transmembrane helix</keyword>
<dbReference type="PROSITE" id="PS51390">
    <property type="entry name" value="WAP"/>
    <property type="match status" value="1"/>
</dbReference>
<dbReference type="PROSITE" id="PS51257">
    <property type="entry name" value="PROKAR_LIPOPROTEIN"/>
    <property type="match status" value="1"/>
</dbReference>
<dbReference type="Gene3D" id="4.10.410.10">
    <property type="entry name" value="Pancreatic trypsin inhibitor Kunitz domain"/>
    <property type="match status" value="12"/>
</dbReference>
<keyword evidence="4" id="KW-0646">Protease inhibitor</keyword>
<gene>
    <name evidence="13" type="ORF">LSH36_1g05002</name>
</gene>
<evidence type="ECO:0000259" key="10">
    <source>
        <dbReference type="PROSITE" id="PS50279"/>
    </source>
</evidence>
<dbReference type="SUPFAM" id="SSF57262">
    <property type="entry name" value="Leech antihemostatic proteins"/>
    <property type="match status" value="1"/>
</dbReference>
<dbReference type="CDD" id="cd00199">
    <property type="entry name" value="WAP"/>
    <property type="match status" value="1"/>
</dbReference>
<evidence type="ECO:0000256" key="5">
    <source>
        <dbReference type="ARBA" id="ARBA00022900"/>
    </source>
</evidence>
<keyword evidence="8" id="KW-0812">Transmembrane</keyword>
<dbReference type="SMART" id="SM00217">
    <property type="entry name" value="WAP"/>
    <property type="match status" value="1"/>
</dbReference>
<dbReference type="Gene3D" id="2.10.22.10">
    <property type="entry name" value="Antistasin, domain 1"/>
    <property type="match status" value="1"/>
</dbReference>
<evidence type="ECO:0000256" key="8">
    <source>
        <dbReference type="SAM" id="Phobius"/>
    </source>
</evidence>
<dbReference type="SMART" id="SM00131">
    <property type="entry name" value="KU"/>
    <property type="match status" value="12"/>
</dbReference>
<keyword evidence="5" id="KW-0722">Serine protease inhibitor</keyword>
<feature type="domain" description="BPTI/Kunitz inhibitor" evidence="10">
    <location>
        <begin position="402"/>
        <end position="452"/>
    </location>
</feature>
<evidence type="ECO:0000313" key="13">
    <source>
        <dbReference type="EMBL" id="KAK2170654.1"/>
    </source>
</evidence>